<dbReference type="EMBL" id="JABEZZ010000006">
    <property type="protein sequence ID" value="MBA0587037.1"/>
    <property type="molecule type" value="Genomic_DNA"/>
</dbReference>
<feature type="region of interest" description="Disordered" evidence="1">
    <location>
        <begin position="301"/>
        <end position="342"/>
    </location>
</feature>
<dbReference type="Proteomes" id="UP000593578">
    <property type="component" value="Unassembled WGS sequence"/>
</dbReference>
<feature type="compositionally biased region" description="Basic and acidic residues" evidence="1">
    <location>
        <begin position="113"/>
        <end position="127"/>
    </location>
</feature>
<organism evidence="2 3">
    <name type="scientific">Gossypium raimondii</name>
    <name type="common">Peruvian cotton</name>
    <name type="synonym">Gossypium klotzschianum subsp. raimondii</name>
    <dbReference type="NCBI Taxonomy" id="29730"/>
    <lineage>
        <taxon>Eukaryota</taxon>
        <taxon>Viridiplantae</taxon>
        <taxon>Streptophyta</taxon>
        <taxon>Embryophyta</taxon>
        <taxon>Tracheophyta</taxon>
        <taxon>Spermatophyta</taxon>
        <taxon>Magnoliopsida</taxon>
        <taxon>eudicotyledons</taxon>
        <taxon>Gunneridae</taxon>
        <taxon>Pentapetalae</taxon>
        <taxon>rosids</taxon>
        <taxon>malvids</taxon>
        <taxon>Malvales</taxon>
        <taxon>Malvaceae</taxon>
        <taxon>Malvoideae</taxon>
        <taxon>Gossypium</taxon>
    </lineage>
</organism>
<gene>
    <name evidence="2" type="ORF">Gorai_000174</name>
</gene>
<evidence type="ECO:0000256" key="1">
    <source>
        <dbReference type="SAM" id="MobiDB-lite"/>
    </source>
</evidence>
<protein>
    <recommendedName>
        <fullName evidence="4">DUF4283 domain-containing protein</fullName>
    </recommendedName>
</protein>
<evidence type="ECO:0000313" key="3">
    <source>
        <dbReference type="Proteomes" id="UP000593578"/>
    </source>
</evidence>
<reference evidence="2 3" key="1">
    <citation type="journal article" date="2019" name="Genome Biol. Evol.">
        <title>Insights into the evolution of the New World diploid cottons (Gossypium, subgenus Houzingenia) based on genome sequencing.</title>
        <authorList>
            <person name="Grover C.E."/>
            <person name="Arick M.A. 2nd"/>
            <person name="Thrash A."/>
            <person name="Conover J.L."/>
            <person name="Sanders W.S."/>
            <person name="Peterson D.G."/>
            <person name="Frelichowski J.E."/>
            <person name="Scheffler J.A."/>
            <person name="Scheffler B.E."/>
            <person name="Wendel J.F."/>
        </authorList>
    </citation>
    <scope>NUCLEOTIDE SEQUENCE [LARGE SCALE GENOMIC DNA]</scope>
    <source>
        <strain evidence="2">8</strain>
        <tissue evidence="2">Leaf</tissue>
    </source>
</reference>
<dbReference type="AlphaFoldDB" id="A0A7J8PCN9"/>
<name>A0A7J8PCN9_GOSRA</name>
<comment type="caution">
    <text evidence="2">The sequence shown here is derived from an EMBL/GenBank/DDBJ whole genome shotgun (WGS) entry which is preliminary data.</text>
</comment>
<feature type="region of interest" description="Disordered" evidence="1">
    <location>
        <begin position="113"/>
        <end position="142"/>
    </location>
</feature>
<evidence type="ECO:0008006" key="4">
    <source>
        <dbReference type="Google" id="ProtNLM"/>
    </source>
</evidence>
<sequence length="342" mass="38890">MDNFHGKGDFELLEIDILRSSVNEIPSIHLSKWVNQIIIKDMACTVVTKLLGRSIGYSMLYNKYLMVQPQTVDFNTTQPYPSMVMEWIRLLGLSRNMHYGHVKEFCPNRMNRQKEMKKEDANVERRGWRPSRTVKGNNDEERMGPFELDLEKRVGVANMGFRQQWPTKDNSLLLGPRHHRPAQREVSCKERMEGNKGVGLERVMSGGKCLNELIARVTELKDSHLVQGSGAPREARLLFDPLELAWKKREDLTLMATLCSGFGGLQELLVTPTERILDPRGHSVLVFKENIQLGSLTSASKPTAMGFRTEPEGLRGGGGKNNGNKKNRKLNKAIKNYSRNKN</sequence>
<accession>A0A7J8PCN9</accession>
<evidence type="ECO:0000313" key="2">
    <source>
        <dbReference type="EMBL" id="MBA0587037.1"/>
    </source>
</evidence>
<feature type="compositionally biased region" description="Basic residues" evidence="1">
    <location>
        <begin position="323"/>
        <end position="342"/>
    </location>
</feature>
<proteinExistence type="predicted"/>